<dbReference type="OrthoDB" id="291255at2"/>
<dbReference type="EMBL" id="PUHY01000006">
    <property type="protein sequence ID" value="PQO35929.1"/>
    <property type="molecule type" value="Genomic_DNA"/>
</dbReference>
<keyword evidence="1" id="KW-0812">Transmembrane</keyword>
<proteinExistence type="predicted"/>
<organism evidence="2 3">
    <name type="scientific">Blastopirellula marina</name>
    <dbReference type="NCBI Taxonomy" id="124"/>
    <lineage>
        <taxon>Bacteria</taxon>
        <taxon>Pseudomonadati</taxon>
        <taxon>Planctomycetota</taxon>
        <taxon>Planctomycetia</taxon>
        <taxon>Pirellulales</taxon>
        <taxon>Pirellulaceae</taxon>
        <taxon>Blastopirellula</taxon>
    </lineage>
</organism>
<sequence>MNYRQISVVETMLWLVAAVIAAFVAIGVTLLMAIVGAMMLLARMATEAVRSIFETLFGGRVIQKQRSREQGVRPTVIEGQVLRRNY</sequence>
<dbReference type="AlphaFoldDB" id="A0A2S8FUS4"/>
<feature type="transmembrane region" description="Helical" evidence="1">
    <location>
        <begin position="12"/>
        <end position="41"/>
    </location>
</feature>
<evidence type="ECO:0000313" key="2">
    <source>
        <dbReference type="EMBL" id="PQO35929.1"/>
    </source>
</evidence>
<accession>A0A2S8FUS4</accession>
<dbReference type="Proteomes" id="UP000238322">
    <property type="component" value="Unassembled WGS sequence"/>
</dbReference>
<name>A0A2S8FUS4_9BACT</name>
<comment type="caution">
    <text evidence="2">The sequence shown here is derived from an EMBL/GenBank/DDBJ whole genome shotgun (WGS) entry which is preliminary data.</text>
</comment>
<keyword evidence="1" id="KW-1133">Transmembrane helix</keyword>
<evidence type="ECO:0000256" key="1">
    <source>
        <dbReference type="SAM" id="Phobius"/>
    </source>
</evidence>
<protein>
    <submittedName>
        <fullName evidence="2">Uncharacterized protein</fullName>
    </submittedName>
</protein>
<evidence type="ECO:0000313" key="3">
    <source>
        <dbReference type="Proteomes" id="UP000238322"/>
    </source>
</evidence>
<keyword evidence="1" id="KW-0472">Membrane</keyword>
<reference evidence="2 3" key="1">
    <citation type="submission" date="2018-02" db="EMBL/GenBank/DDBJ databases">
        <title>Comparative genomes isolates from brazilian mangrove.</title>
        <authorList>
            <person name="Araujo J.E."/>
            <person name="Taketani R.G."/>
            <person name="Silva M.C.P."/>
            <person name="Loureco M.V."/>
            <person name="Andreote F.D."/>
        </authorList>
    </citation>
    <scope>NUCLEOTIDE SEQUENCE [LARGE SCALE GENOMIC DNA]</scope>
    <source>
        <strain evidence="2 3">Hex-1 MGV</strain>
    </source>
</reference>
<dbReference type="RefSeq" id="WP_105329218.1">
    <property type="nucleotide sequence ID" value="NZ_PUHY01000006.1"/>
</dbReference>
<gene>
    <name evidence="2" type="ORF">C5Y83_08315</name>
</gene>